<reference evidence="10" key="1">
    <citation type="submission" date="2023-06" db="EMBL/GenBank/DDBJ databases">
        <title>MT1 and MT2 Draft Genomes of Novel Species.</title>
        <authorList>
            <person name="Venkateswaran K."/>
        </authorList>
    </citation>
    <scope>NUCLEOTIDE SEQUENCE</scope>
    <source>
        <strain evidence="10">F6_8S_P_1B</strain>
    </source>
</reference>
<dbReference type="Gene3D" id="3.40.50.1010">
    <property type="entry name" value="5'-nuclease"/>
    <property type="match status" value="1"/>
</dbReference>
<evidence type="ECO:0000256" key="7">
    <source>
        <dbReference type="ARBA" id="ARBA00038093"/>
    </source>
</evidence>
<dbReference type="PANTHER" id="PTHR33653:SF1">
    <property type="entry name" value="RIBONUCLEASE VAPC2"/>
    <property type="match status" value="1"/>
</dbReference>
<feature type="domain" description="PIN" evidence="9">
    <location>
        <begin position="17"/>
        <end position="132"/>
    </location>
</feature>
<comment type="similarity">
    <text evidence="7 8">Belongs to the PINc/VapC protein family.</text>
</comment>
<evidence type="ECO:0000313" key="10">
    <source>
        <dbReference type="EMBL" id="MDN4615873.1"/>
    </source>
</evidence>
<dbReference type="PANTHER" id="PTHR33653">
    <property type="entry name" value="RIBONUCLEASE VAPC2"/>
    <property type="match status" value="1"/>
</dbReference>
<dbReference type="Proteomes" id="UP001174208">
    <property type="component" value="Unassembled WGS sequence"/>
</dbReference>
<keyword evidence="6 8" id="KW-0460">Magnesium</keyword>
<accession>A0ABT8KEI6</accession>
<keyword evidence="8" id="KW-0800">Toxin</keyword>
<keyword evidence="2 8" id="KW-1277">Toxin-antitoxin system</keyword>
<dbReference type="InterPro" id="IPR029060">
    <property type="entry name" value="PIN-like_dom_sf"/>
</dbReference>
<evidence type="ECO:0000256" key="5">
    <source>
        <dbReference type="ARBA" id="ARBA00022801"/>
    </source>
</evidence>
<dbReference type="RefSeq" id="WP_301212105.1">
    <property type="nucleotide sequence ID" value="NZ_JAROCF010000001.1"/>
</dbReference>
<comment type="function">
    <text evidence="8">Toxic component of a toxin-antitoxin (TA) system. An RNase.</text>
</comment>
<evidence type="ECO:0000256" key="1">
    <source>
        <dbReference type="ARBA" id="ARBA00001946"/>
    </source>
</evidence>
<dbReference type="EC" id="3.1.-.-" evidence="8"/>
<feature type="binding site" evidence="8">
    <location>
        <position position="108"/>
    </location>
    <ligand>
        <name>Mg(2+)</name>
        <dbReference type="ChEBI" id="CHEBI:18420"/>
    </ligand>
</feature>
<organism evidence="10 11">
    <name type="scientific">Leifsonia williamsii</name>
    <dbReference type="NCBI Taxonomy" id="3035919"/>
    <lineage>
        <taxon>Bacteria</taxon>
        <taxon>Bacillati</taxon>
        <taxon>Actinomycetota</taxon>
        <taxon>Actinomycetes</taxon>
        <taxon>Micrococcales</taxon>
        <taxon>Microbacteriaceae</taxon>
        <taxon>Leifsonia</taxon>
    </lineage>
</organism>
<keyword evidence="11" id="KW-1185">Reference proteome</keyword>
<keyword evidence="3 8" id="KW-0540">Nuclease</keyword>
<feature type="binding site" evidence="8">
    <location>
        <position position="19"/>
    </location>
    <ligand>
        <name>Mg(2+)</name>
        <dbReference type="ChEBI" id="CHEBI:18420"/>
    </ligand>
</feature>
<name>A0ABT8KEI6_9MICO</name>
<keyword evidence="5 8" id="KW-0378">Hydrolase</keyword>
<comment type="caution">
    <text evidence="10">The sequence shown here is derived from an EMBL/GenBank/DDBJ whole genome shotgun (WGS) entry which is preliminary data.</text>
</comment>
<dbReference type="InterPro" id="IPR050556">
    <property type="entry name" value="Type_II_TA_system_RNase"/>
</dbReference>
<dbReference type="InterPro" id="IPR022907">
    <property type="entry name" value="VapC_family"/>
</dbReference>
<evidence type="ECO:0000256" key="6">
    <source>
        <dbReference type="ARBA" id="ARBA00022842"/>
    </source>
</evidence>
<dbReference type="SUPFAM" id="SSF88723">
    <property type="entry name" value="PIN domain-like"/>
    <property type="match status" value="1"/>
</dbReference>
<evidence type="ECO:0000313" key="11">
    <source>
        <dbReference type="Proteomes" id="UP001174208"/>
    </source>
</evidence>
<evidence type="ECO:0000259" key="9">
    <source>
        <dbReference type="Pfam" id="PF01850"/>
    </source>
</evidence>
<gene>
    <name evidence="8" type="primary">vapC</name>
    <name evidence="10" type="ORF">P5G50_15590</name>
</gene>
<protein>
    <recommendedName>
        <fullName evidence="8">Ribonuclease VapC</fullName>
        <shortName evidence="8">RNase VapC</shortName>
        <ecNumber evidence="8">3.1.-.-</ecNumber>
    </recommendedName>
    <alternativeName>
        <fullName evidence="8">Toxin VapC</fullName>
    </alternativeName>
</protein>
<comment type="cofactor">
    <cofactor evidence="1 8">
        <name>Mg(2+)</name>
        <dbReference type="ChEBI" id="CHEBI:18420"/>
    </cofactor>
</comment>
<proteinExistence type="inferred from homology"/>
<evidence type="ECO:0000256" key="2">
    <source>
        <dbReference type="ARBA" id="ARBA00022649"/>
    </source>
</evidence>
<evidence type="ECO:0000256" key="8">
    <source>
        <dbReference type="HAMAP-Rule" id="MF_00265"/>
    </source>
</evidence>
<dbReference type="InterPro" id="IPR002716">
    <property type="entry name" value="PIN_dom"/>
</dbReference>
<dbReference type="EMBL" id="JAROCF010000001">
    <property type="protein sequence ID" value="MDN4615873.1"/>
    <property type="molecule type" value="Genomic_DNA"/>
</dbReference>
<evidence type="ECO:0000256" key="4">
    <source>
        <dbReference type="ARBA" id="ARBA00022723"/>
    </source>
</evidence>
<evidence type="ECO:0000256" key="3">
    <source>
        <dbReference type="ARBA" id="ARBA00022722"/>
    </source>
</evidence>
<dbReference type="HAMAP" id="MF_00265">
    <property type="entry name" value="VapC_Nob1"/>
    <property type="match status" value="1"/>
</dbReference>
<dbReference type="Pfam" id="PF01850">
    <property type="entry name" value="PIN"/>
    <property type="match status" value="1"/>
</dbReference>
<sequence>MTREARTASSRPAGPALLDTSVLISGLSEEMIDRIELYRSSMICRAELAQGLAAFEKDPSRFAQLAIRRELLRLLDSIPGFWLEFDRAASDAYGSLTAEPKTALPLKDALIAAHALAAGLPLLTEDAGFSRFPSVDVRRLR</sequence>
<keyword evidence="4 8" id="KW-0479">Metal-binding</keyword>